<sequence>MSSSGKSTDVKSARPTSRSRLEPTSDIDELHARLQADPRFNPPTPSPWKRIALLLVVAILLWAGVTMRKPHAKASQIVHAKRYV</sequence>
<feature type="region of interest" description="Disordered" evidence="1">
    <location>
        <begin position="1"/>
        <end position="28"/>
    </location>
</feature>
<feature type="transmembrane region" description="Helical" evidence="2">
    <location>
        <begin position="48"/>
        <end position="65"/>
    </location>
</feature>
<comment type="caution">
    <text evidence="3">The sequence shown here is derived from an EMBL/GenBank/DDBJ whole genome shotgun (WGS) entry which is preliminary data.</text>
</comment>
<dbReference type="EMBL" id="MLYV02000162">
    <property type="protein sequence ID" value="PSS34014.1"/>
    <property type="molecule type" value="Genomic_DNA"/>
</dbReference>
<dbReference type="OrthoDB" id="2538110at2759"/>
<evidence type="ECO:0000313" key="4">
    <source>
        <dbReference type="Proteomes" id="UP000186601"/>
    </source>
</evidence>
<keyword evidence="2" id="KW-1133">Transmembrane helix</keyword>
<reference evidence="3 4" key="1">
    <citation type="submission" date="2018-02" db="EMBL/GenBank/DDBJ databases">
        <title>Genome sequence of the basidiomycete white-rot fungus Phlebia centrifuga.</title>
        <authorList>
            <person name="Granchi Z."/>
            <person name="Peng M."/>
            <person name="de Vries R.P."/>
            <person name="Hilden K."/>
            <person name="Makela M.R."/>
            <person name="Grigoriev I."/>
            <person name="Riley R."/>
        </authorList>
    </citation>
    <scope>NUCLEOTIDE SEQUENCE [LARGE SCALE GENOMIC DNA]</scope>
    <source>
        <strain evidence="3 4">FBCC195</strain>
    </source>
</reference>
<evidence type="ECO:0000313" key="3">
    <source>
        <dbReference type="EMBL" id="PSS34014.1"/>
    </source>
</evidence>
<feature type="compositionally biased region" description="Basic and acidic residues" evidence="1">
    <location>
        <begin position="19"/>
        <end position="28"/>
    </location>
</feature>
<accession>A0A2R6RVG2</accession>
<dbReference type="STRING" id="98765.A0A2R6RVG2"/>
<proteinExistence type="predicted"/>
<name>A0A2R6RVG2_9APHY</name>
<evidence type="ECO:0000256" key="1">
    <source>
        <dbReference type="SAM" id="MobiDB-lite"/>
    </source>
</evidence>
<keyword evidence="2" id="KW-0472">Membrane</keyword>
<organism evidence="3 4">
    <name type="scientific">Hermanssonia centrifuga</name>
    <dbReference type="NCBI Taxonomy" id="98765"/>
    <lineage>
        <taxon>Eukaryota</taxon>
        <taxon>Fungi</taxon>
        <taxon>Dikarya</taxon>
        <taxon>Basidiomycota</taxon>
        <taxon>Agaricomycotina</taxon>
        <taxon>Agaricomycetes</taxon>
        <taxon>Polyporales</taxon>
        <taxon>Meruliaceae</taxon>
        <taxon>Hermanssonia</taxon>
    </lineage>
</organism>
<evidence type="ECO:0000256" key="2">
    <source>
        <dbReference type="SAM" id="Phobius"/>
    </source>
</evidence>
<gene>
    <name evidence="3" type="ORF">PHLCEN_2v1918</name>
</gene>
<keyword evidence="4" id="KW-1185">Reference proteome</keyword>
<dbReference type="AlphaFoldDB" id="A0A2R6RVG2"/>
<keyword evidence="2" id="KW-0812">Transmembrane</keyword>
<dbReference type="Proteomes" id="UP000186601">
    <property type="component" value="Unassembled WGS sequence"/>
</dbReference>
<protein>
    <submittedName>
        <fullName evidence="3">Uncharacterized protein</fullName>
    </submittedName>
</protein>